<evidence type="ECO:0000313" key="8">
    <source>
        <dbReference type="EMBL" id="QKJ26200.1"/>
    </source>
</evidence>
<keyword evidence="3" id="KW-0238">DNA-binding</keyword>
<dbReference type="InterPro" id="IPR002513">
    <property type="entry name" value="Tn3_Tnp_DDE_dom"/>
</dbReference>
<dbReference type="Pfam" id="PF01526">
    <property type="entry name" value="DDE_Tnp_Tn3"/>
    <property type="match status" value="1"/>
</dbReference>
<dbReference type="EMBL" id="CP054051">
    <property type="protein sequence ID" value="QKJ26200.1"/>
    <property type="molecule type" value="Genomic_DNA"/>
</dbReference>
<proteinExistence type="inferred from homology"/>
<dbReference type="GO" id="GO:0004803">
    <property type="term" value="F:transposase activity"/>
    <property type="evidence" value="ECO:0007669"/>
    <property type="project" value="InterPro"/>
</dbReference>
<keyword evidence="2" id="KW-0815">Transposition</keyword>
<gene>
    <name evidence="7" type="ORF">ACBT_0117</name>
    <name evidence="8" type="ORF">ACBT_0218</name>
</gene>
<dbReference type="NCBIfam" id="NF033527">
    <property type="entry name" value="transpos_Tn3"/>
    <property type="match status" value="1"/>
</dbReference>
<dbReference type="RefSeq" id="WP_024774783.1">
    <property type="nucleotide sequence ID" value="NZ_CP054051.1"/>
</dbReference>
<dbReference type="AlphaFoldDB" id="A0A7L5JLM4"/>
<protein>
    <submittedName>
        <fullName evidence="7">Transposase, Tn3 family (DUF4158 domain)</fullName>
    </submittedName>
</protein>
<evidence type="ECO:0000313" key="9">
    <source>
        <dbReference type="Proteomes" id="UP000509513"/>
    </source>
</evidence>
<dbReference type="GO" id="GO:0003677">
    <property type="term" value="F:DNA binding"/>
    <property type="evidence" value="ECO:0007669"/>
    <property type="project" value="UniProtKB-KW"/>
</dbReference>
<evidence type="ECO:0000259" key="5">
    <source>
        <dbReference type="Pfam" id="PF01526"/>
    </source>
</evidence>
<name>A0A7L5JLM4_9BACT</name>
<dbReference type="EMBL" id="CP054051">
    <property type="protein sequence ID" value="QKJ26104.1"/>
    <property type="molecule type" value="Genomic_DNA"/>
</dbReference>
<dbReference type="GO" id="GO:0006313">
    <property type="term" value="P:DNA transposition"/>
    <property type="evidence" value="ECO:0007669"/>
    <property type="project" value="InterPro"/>
</dbReference>
<feature type="domain" description="Tn3 transposase DDE" evidence="5">
    <location>
        <begin position="601"/>
        <end position="993"/>
    </location>
</feature>
<evidence type="ECO:0000256" key="1">
    <source>
        <dbReference type="ARBA" id="ARBA00009402"/>
    </source>
</evidence>
<evidence type="ECO:0000256" key="3">
    <source>
        <dbReference type="ARBA" id="ARBA00023125"/>
    </source>
</evidence>
<evidence type="ECO:0000256" key="4">
    <source>
        <dbReference type="ARBA" id="ARBA00023172"/>
    </source>
</evidence>
<evidence type="ECO:0000259" key="6">
    <source>
        <dbReference type="Pfam" id="PF13700"/>
    </source>
</evidence>
<comment type="similarity">
    <text evidence="1">Belongs to the transposase 7 family.</text>
</comment>
<keyword evidence="4" id="KW-0233">DNA recombination</keyword>
<dbReference type="Pfam" id="PF13700">
    <property type="entry name" value="DUF4158"/>
    <property type="match status" value="1"/>
</dbReference>
<evidence type="ECO:0000313" key="7">
    <source>
        <dbReference type="EMBL" id="QKJ26104.1"/>
    </source>
</evidence>
<dbReference type="InterPro" id="IPR025296">
    <property type="entry name" value="DUF4158"/>
</dbReference>
<sequence>MPLIKILTSIQKKEFEEPPILNQELKNEIFKLPIELEQQVYSFNNSSNQIHFILMFGYFKITHRFFNPTSYYDEDIKYIASKFKFDDNSYSTDIGHSSLATYKNTIKKHFSCVKFTSHIYDILQKESDLLVKKLLKTQDIFYLLVEKSMELRIEVPSYTQITTIISSSINAQNTLDYKKIKKYENHEALKNLDYLLKEDVSNPTKYVLGKYKRVLHSVNATKVRQSNIDFRYLNDLSKQLEPILKELSLDDNTIIHYAKWVEKSDMHQISRKVKHKQYFDLICFVLHQVKIRSDYLIDIFVQVMQSIKQTTLREHQTIYYDQKHSRTKNFKDLTQFLQTEIIPNILNLESIIKNDFSSEDKISFIENIITELTKNEEFQKIKSIDFNSLNEETSFYDMLENNSSKLQIRIAKIIQNVDFDTNNSQKSFIKAIEHYKNNNGKLNSSTPKDFLEKNIQSLLFQKDENNTKHFRISLYKILFFIEISQAIKSGKLNLLNSYRYRAFESYLLDINKFKKEKMDLLEQYNLLHFANCKKTTTYLKEQLNSSFKDVNEKISKELNLYFHLKGENSFTITTPKVEKDISLDPLTKWLPKDKFIPLISILEEINSYISFTKVFTHYSLGRNRSNIKIEALFASIIGYGCNINISRMAKISKGIFEHDIEHASNWYLSNENLIEANDKIIAFTEQLDIVKLFKNDKDKNHTASDGQKFNISVDSLNAGYSFKYFGLGRGVSRYMFIDESHRLFYSTVINANEREAAYVIDGLMHNDTIQSDIHSTDTFGYSEVVFALTHLLGFSFAPRIKNFKEQQLYAFEAKKEYHKLGYKVLPIKQINIELIEEQWENILRFVLTIKERETTASQLLKRLTSYPKQHKTYLALREFGRIIKTKFLLEYIDDVTLRQQIEKQLNKIENANKFSKAIFFGNNGEYMYATKEEQDIASNSLRLIQNAIICWNYLYFSDKLAKETDENEKSLIIQSIQNGSIVHWQHINFYGEYDFTGIETNKKEFEFNLEKIINLKVEDK</sequence>
<dbReference type="InterPro" id="IPR047653">
    <property type="entry name" value="Tn3-like_transpos"/>
</dbReference>
<dbReference type="OrthoDB" id="5368451at2"/>
<reference evidence="7 9" key="1">
    <citation type="submission" date="2020-05" db="EMBL/GenBank/DDBJ databases">
        <title>Complete genome sequencing of Campylobacter and Arcobacter type strains.</title>
        <authorList>
            <person name="Miller W.G."/>
            <person name="Yee E."/>
        </authorList>
    </citation>
    <scope>NUCLEOTIDE SEQUENCE [LARGE SCALE GENOMIC DNA]</scope>
    <source>
        <strain evidence="7 9">LMG 21996</strain>
    </source>
</reference>
<dbReference type="Proteomes" id="UP000509513">
    <property type="component" value="Chromosome"/>
</dbReference>
<dbReference type="KEGG" id="acib:ACBT_0218"/>
<feature type="domain" description="DUF4158" evidence="6">
    <location>
        <begin position="6"/>
        <end position="166"/>
    </location>
</feature>
<evidence type="ECO:0000256" key="2">
    <source>
        <dbReference type="ARBA" id="ARBA00022578"/>
    </source>
</evidence>
<dbReference type="KEGG" id="acib:ACBT_0117"/>
<accession>A0A7L5JLM4</accession>
<organism evidence="7 9">
    <name type="scientific">Aliarcobacter cibarius</name>
    <dbReference type="NCBI Taxonomy" id="255507"/>
    <lineage>
        <taxon>Bacteria</taxon>
        <taxon>Pseudomonadati</taxon>
        <taxon>Campylobacterota</taxon>
        <taxon>Epsilonproteobacteria</taxon>
        <taxon>Campylobacterales</taxon>
        <taxon>Arcobacteraceae</taxon>
        <taxon>Aliarcobacter</taxon>
    </lineage>
</organism>